<dbReference type="PANTHER" id="PTHR30616">
    <property type="entry name" value="UNCHARACTERIZED PROTEIN YFIH"/>
    <property type="match status" value="1"/>
</dbReference>
<evidence type="ECO:0000256" key="2">
    <source>
        <dbReference type="ARBA" id="ARBA00007353"/>
    </source>
</evidence>
<dbReference type="STRING" id="1851544.ODI_02933"/>
<reference evidence="12 13" key="2">
    <citation type="submission" date="2017-08" db="EMBL/GenBank/DDBJ databases">
        <authorList>
            <person name="de Groot N.N."/>
        </authorList>
    </citation>
    <scope>NUCLEOTIDE SEQUENCE [LARGE SCALE GENOMIC DNA]</scope>
    <source>
        <strain evidence="12">Orrdi1</strain>
    </source>
</reference>
<evidence type="ECO:0000256" key="8">
    <source>
        <dbReference type="ARBA" id="ARBA00048968"/>
    </source>
</evidence>
<organism evidence="11 13">
    <name type="scientific">Orrella dioscoreae</name>
    <dbReference type="NCBI Taxonomy" id="1851544"/>
    <lineage>
        <taxon>Bacteria</taxon>
        <taxon>Pseudomonadati</taxon>
        <taxon>Pseudomonadota</taxon>
        <taxon>Betaproteobacteria</taxon>
        <taxon>Burkholderiales</taxon>
        <taxon>Alcaligenaceae</taxon>
        <taxon>Orrella</taxon>
    </lineage>
</organism>
<dbReference type="InterPro" id="IPR003730">
    <property type="entry name" value="Cu_polyphenol_OxRdtase"/>
</dbReference>
<accession>A0A1C3K029</accession>
<protein>
    <recommendedName>
        <fullName evidence="10">Purine nucleoside phosphorylase</fullName>
    </recommendedName>
</protein>
<name>A0A1C3K029_9BURK</name>
<dbReference type="KEGG" id="odi:ODI_R2859"/>
<dbReference type="AlphaFoldDB" id="A0A1C3K029"/>
<proteinExistence type="inferred from homology"/>
<keyword evidence="6" id="KW-0862">Zinc</keyword>
<dbReference type="NCBIfam" id="TIGR00726">
    <property type="entry name" value="peptidoglycan editing factor PgeF"/>
    <property type="match status" value="1"/>
</dbReference>
<dbReference type="EMBL" id="FLRC01000011">
    <property type="protein sequence ID" value="SBT24862.1"/>
    <property type="molecule type" value="Genomic_DNA"/>
</dbReference>
<comment type="catalytic activity">
    <reaction evidence="9">
        <text>S-methyl-5'-thioadenosine + phosphate = 5-(methylsulfanyl)-alpha-D-ribose 1-phosphate + adenine</text>
        <dbReference type="Rhea" id="RHEA:11852"/>
        <dbReference type="ChEBI" id="CHEBI:16708"/>
        <dbReference type="ChEBI" id="CHEBI:17509"/>
        <dbReference type="ChEBI" id="CHEBI:43474"/>
        <dbReference type="ChEBI" id="CHEBI:58533"/>
        <dbReference type="EC" id="2.4.2.28"/>
    </reaction>
    <physiologicalReaction direction="left-to-right" evidence="9">
        <dbReference type="Rhea" id="RHEA:11853"/>
    </physiologicalReaction>
</comment>
<dbReference type="Proteomes" id="UP000078558">
    <property type="component" value="Chromosome I"/>
</dbReference>
<evidence type="ECO:0000256" key="6">
    <source>
        <dbReference type="ARBA" id="ARBA00022833"/>
    </source>
</evidence>
<dbReference type="GO" id="GO:0016787">
    <property type="term" value="F:hydrolase activity"/>
    <property type="evidence" value="ECO:0007669"/>
    <property type="project" value="UniProtKB-KW"/>
</dbReference>
<dbReference type="CDD" id="cd16833">
    <property type="entry name" value="YfiH"/>
    <property type="match status" value="1"/>
</dbReference>
<keyword evidence="13" id="KW-1185">Reference proteome</keyword>
<evidence type="ECO:0000256" key="7">
    <source>
        <dbReference type="ARBA" id="ARBA00047989"/>
    </source>
</evidence>
<evidence type="ECO:0000256" key="4">
    <source>
        <dbReference type="ARBA" id="ARBA00022723"/>
    </source>
</evidence>
<comment type="catalytic activity">
    <reaction evidence="1">
        <text>inosine + phosphate = alpha-D-ribose 1-phosphate + hypoxanthine</text>
        <dbReference type="Rhea" id="RHEA:27646"/>
        <dbReference type="ChEBI" id="CHEBI:17368"/>
        <dbReference type="ChEBI" id="CHEBI:17596"/>
        <dbReference type="ChEBI" id="CHEBI:43474"/>
        <dbReference type="ChEBI" id="CHEBI:57720"/>
        <dbReference type="EC" id="2.4.2.1"/>
    </reaction>
    <physiologicalReaction direction="left-to-right" evidence="1">
        <dbReference type="Rhea" id="RHEA:27647"/>
    </physiologicalReaction>
</comment>
<dbReference type="EMBL" id="LT907988">
    <property type="protein sequence ID" value="SOE50641.1"/>
    <property type="molecule type" value="Genomic_DNA"/>
</dbReference>
<dbReference type="GO" id="GO:0005507">
    <property type="term" value="F:copper ion binding"/>
    <property type="evidence" value="ECO:0007669"/>
    <property type="project" value="TreeGrafter"/>
</dbReference>
<sequence length="260" mass="27546">MAAVNEQAEALAALAVIEGPAWPGVRSFCTTRAGGVGTGPYASLNLGLKAGDDAQVVHENRRRLRLALPDDPLWLAQVHGTRVLDADAPIDSNEADASVTARPGRVLAAMAADCLPVVITDTRSRVLGVAHAGWRGLAGGVLEATLAALRERAPDARGWRAWVGPGIGPTAFEVGEEVREAFVASDPEAGLAFFPHDTDASKWWADLFALAQRRLARAGVEEIVVSGRCTASEPETFFSHRRDQGVTGRQAVFAWLAPQA</sequence>
<dbReference type="PANTHER" id="PTHR30616:SF2">
    <property type="entry name" value="PURINE NUCLEOSIDE PHOSPHORYLASE LACC1"/>
    <property type="match status" value="1"/>
</dbReference>
<keyword evidence="4" id="KW-0479">Metal-binding</keyword>
<comment type="similarity">
    <text evidence="2 10">Belongs to the purine nucleoside phosphorylase YfiH/LACC1 family.</text>
</comment>
<dbReference type="Pfam" id="PF02578">
    <property type="entry name" value="Cu-oxidase_4"/>
    <property type="match status" value="1"/>
</dbReference>
<evidence type="ECO:0000256" key="3">
    <source>
        <dbReference type="ARBA" id="ARBA00022679"/>
    </source>
</evidence>
<dbReference type="Gene3D" id="3.60.140.10">
    <property type="entry name" value="CNF1/YfiH-like putative cysteine hydrolases"/>
    <property type="match status" value="1"/>
</dbReference>
<dbReference type="RefSeq" id="WP_067751682.1">
    <property type="nucleotide sequence ID" value="NZ_LT907988.1"/>
</dbReference>
<keyword evidence="3" id="KW-0808">Transferase</keyword>
<gene>
    <name evidence="11" type="ORF">ODI_02933</name>
    <name evidence="12" type="ORF">ODI_R2859</name>
</gene>
<comment type="catalytic activity">
    <reaction evidence="7">
        <text>adenosine + H2O + H(+) = inosine + NH4(+)</text>
        <dbReference type="Rhea" id="RHEA:24408"/>
        <dbReference type="ChEBI" id="CHEBI:15377"/>
        <dbReference type="ChEBI" id="CHEBI:15378"/>
        <dbReference type="ChEBI" id="CHEBI:16335"/>
        <dbReference type="ChEBI" id="CHEBI:17596"/>
        <dbReference type="ChEBI" id="CHEBI:28938"/>
        <dbReference type="EC" id="3.5.4.4"/>
    </reaction>
    <physiologicalReaction direction="left-to-right" evidence="7">
        <dbReference type="Rhea" id="RHEA:24409"/>
    </physiologicalReaction>
</comment>
<comment type="catalytic activity">
    <reaction evidence="8">
        <text>adenosine + phosphate = alpha-D-ribose 1-phosphate + adenine</text>
        <dbReference type="Rhea" id="RHEA:27642"/>
        <dbReference type="ChEBI" id="CHEBI:16335"/>
        <dbReference type="ChEBI" id="CHEBI:16708"/>
        <dbReference type="ChEBI" id="CHEBI:43474"/>
        <dbReference type="ChEBI" id="CHEBI:57720"/>
        <dbReference type="EC" id="2.4.2.1"/>
    </reaction>
    <physiologicalReaction direction="left-to-right" evidence="8">
        <dbReference type="Rhea" id="RHEA:27643"/>
    </physiologicalReaction>
</comment>
<keyword evidence="5" id="KW-0378">Hydrolase</keyword>
<evidence type="ECO:0000256" key="5">
    <source>
        <dbReference type="ARBA" id="ARBA00022801"/>
    </source>
</evidence>
<dbReference type="SUPFAM" id="SSF64438">
    <property type="entry name" value="CNF1/YfiH-like putative cysteine hydrolases"/>
    <property type="match status" value="1"/>
</dbReference>
<evidence type="ECO:0000256" key="10">
    <source>
        <dbReference type="RuleBase" id="RU361274"/>
    </source>
</evidence>
<evidence type="ECO:0000313" key="11">
    <source>
        <dbReference type="EMBL" id="SBT24862.1"/>
    </source>
</evidence>
<evidence type="ECO:0000313" key="12">
    <source>
        <dbReference type="EMBL" id="SOE50641.1"/>
    </source>
</evidence>
<dbReference type="GO" id="GO:0017061">
    <property type="term" value="F:S-methyl-5-thioadenosine phosphorylase activity"/>
    <property type="evidence" value="ECO:0007669"/>
    <property type="project" value="UniProtKB-EC"/>
</dbReference>
<dbReference type="InterPro" id="IPR038371">
    <property type="entry name" value="Cu_polyphenol_OxRdtase_sf"/>
</dbReference>
<dbReference type="OrthoDB" id="4279at2"/>
<reference evidence="11 13" key="1">
    <citation type="submission" date="2016-06" db="EMBL/GenBank/DDBJ databases">
        <authorList>
            <person name="Kjaerup R.B."/>
            <person name="Dalgaard T.S."/>
            <person name="Juul-Madsen H.R."/>
        </authorList>
    </citation>
    <scope>NUCLEOTIDE SEQUENCE [LARGE SCALE GENOMIC DNA]</scope>
    <source>
        <strain evidence="11">Orrdi1</strain>
    </source>
</reference>
<dbReference type="InterPro" id="IPR011324">
    <property type="entry name" value="Cytotoxic_necrot_fac-like_cat"/>
</dbReference>
<evidence type="ECO:0000313" key="13">
    <source>
        <dbReference type="Proteomes" id="UP000078558"/>
    </source>
</evidence>
<evidence type="ECO:0000256" key="1">
    <source>
        <dbReference type="ARBA" id="ARBA00000553"/>
    </source>
</evidence>
<evidence type="ECO:0000256" key="9">
    <source>
        <dbReference type="ARBA" id="ARBA00049893"/>
    </source>
</evidence>